<name>A0A4Q7YRZ7_9BACT</name>
<organism evidence="2 3">
    <name type="scientific">Edaphobacter modestus</name>
    <dbReference type="NCBI Taxonomy" id="388466"/>
    <lineage>
        <taxon>Bacteria</taxon>
        <taxon>Pseudomonadati</taxon>
        <taxon>Acidobacteriota</taxon>
        <taxon>Terriglobia</taxon>
        <taxon>Terriglobales</taxon>
        <taxon>Acidobacteriaceae</taxon>
        <taxon>Edaphobacter</taxon>
    </lineage>
</organism>
<dbReference type="PANTHER" id="PTHR22916">
    <property type="entry name" value="GLYCOSYLTRANSFERASE"/>
    <property type="match status" value="1"/>
</dbReference>
<dbReference type="RefSeq" id="WP_242617779.1">
    <property type="nucleotide sequence ID" value="NZ_SHKW01000001.1"/>
</dbReference>
<reference evidence="2 3" key="1">
    <citation type="submission" date="2019-02" db="EMBL/GenBank/DDBJ databases">
        <title>Genomic Encyclopedia of Archaeal and Bacterial Type Strains, Phase II (KMG-II): from individual species to whole genera.</title>
        <authorList>
            <person name="Goeker M."/>
        </authorList>
    </citation>
    <scope>NUCLEOTIDE SEQUENCE [LARGE SCALE GENOMIC DNA]</scope>
    <source>
        <strain evidence="2 3">DSM 18101</strain>
    </source>
</reference>
<dbReference type="CDD" id="cd00761">
    <property type="entry name" value="Glyco_tranf_GTA_type"/>
    <property type="match status" value="1"/>
</dbReference>
<comment type="caution">
    <text evidence="2">The sequence shown here is derived from an EMBL/GenBank/DDBJ whole genome shotgun (WGS) entry which is preliminary data.</text>
</comment>
<dbReference type="Proteomes" id="UP000292958">
    <property type="component" value="Unassembled WGS sequence"/>
</dbReference>
<dbReference type="PANTHER" id="PTHR22916:SF3">
    <property type="entry name" value="UDP-GLCNAC:BETAGAL BETA-1,3-N-ACETYLGLUCOSAMINYLTRANSFERASE-LIKE PROTEIN 1"/>
    <property type="match status" value="1"/>
</dbReference>
<dbReference type="Gene3D" id="3.90.550.10">
    <property type="entry name" value="Spore Coat Polysaccharide Biosynthesis Protein SpsA, Chain A"/>
    <property type="match status" value="1"/>
</dbReference>
<feature type="domain" description="Glycosyltransferase 2-like" evidence="1">
    <location>
        <begin position="29"/>
        <end position="158"/>
    </location>
</feature>
<accession>A0A4Q7YRZ7</accession>
<protein>
    <submittedName>
        <fullName evidence="2">Glycosyltransferase involved in cell wall biosynthesis</fullName>
    </submittedName>
</protein>
<dbReference type="GO" id="GO:0016758">
    <property type="term" value="F:hexosyltransferase activity"/>
    <property type="evidence" value="ECO:0007669"/>
    <property type="project" value="UniProtKB-ARBA"/>
</dbReference>
<keyword evidence="2" id="KW-0808">Transferase</keyword>
<dbReference type="AlphaFoldDB" id="A0A4Q7YRZ7"/>
<proteinExistence type="predicted"/>
<dbReference type="InterPro" id="IPR029044">
    <property type="entry name" value="Nucleotide-diphossugar_trans"/>
</dbReference>
<evidence type="ECO:0000259" key="1">
    <source>
        <dbReference type="Pfam" id="PF00535"/>
    </source>
</evidence>
<dbReference type="SUPFAM" id="SSF53448">
    <property type="entry name" value="Nucleotide-diphospho-sugar transferases"/>
    <property type="match status" value="1"/>
</dbReference>
<evidence type="ECO:0000313" key="3">
    <source>
        <dbReference type="Proteomes" id="UP000292958"/>
    </source>
</evidence>
<gene>
    <name evidence="2" type="ORF">BDD14_1374</name>
</gene>
<keyword evidence="3" id="KW-1185">Reference proteome</keyword>
<dbReference type="InterPro" id="IPR001173">
    <property type="entry name" value="Glyco_trans_2-like"/>
</dbReference>
<dbReference type="EMBL" id="SHKW01000001">
    <property type="protein sequence ID" value="RZU39964.1"/>
    <property type="molecule type" value="Genomic_DNA"/>
</dbReference>
<evidence type="ECO:0000313" key="2">
    <source>
        <dbReference type="EMBL" id="RZU39964.1"/>
    </source>
</evidence>
<dbReference type="Pfam" id="PF00535">
    <property type="entry name" value="Glycos_transf_2"/>
    <property type="match status" value="1"/>
</dbReference>
<sequence>MARSSNVRDFVTEIDAAVKGLPALPTVDVVIPCYNYGHFLTPCVESVLAQQNVSVRVLVIDDASPDNTPDVGQKLASRHHTVEFRRHDVNKGHIATYNEGLLGWSTADYVVLLSADDMLAPGALERAIRIMQADKSVGMVYGRTLHFQHQHELPESIETATGFDRFLGATWIEKRLHAGYNVITSPEVVVRGRIQKLVGGYRPELPHSGDLEMWMRIAAVSNIAYVRNVQAYYRVHSSSMQRTKYKSSLVDLVHRKAAFDLFFEHHPSFASNPNRHQTVNRALAREALWDACRAYDHNHIESARTEELVQFAIDTCSDAQLLPEYAALKRRRRLGATFCNRTQIFIIPASIRWLNRRLKKKRMLQHGI</sequence>